<feature type="signal peptide" evidence="5">
    <location>
        <begin position="1"/>
        <end position="17"/>
    </location>
</feature>
<organism evidence="7 8">
    <name type="scientific">Simiduia aestuariiviva</name>
    <dbReference type="NCBI Taxonomy" id="1510459"/>
    <lineage>
        <taxon>Bacteria</taxon>
        <taxon>Pseudomonadati</taxon>
        <taxon>Pseudomonadota</taxon>
        <taxon>Gammaproteobacteria</taxon>
        <taxon>Cellvibrionales</taxon>
        <taxon>Cellvibrionaceae</taxon>
        <taxon>Simiduia</taxon>
    </lineage>
</organism>
<evidence type="ECO:0000313" key="7">
    <source>
        <dbReference type="EMBL" id="MBB3167977.1"/>
    </source>
</evidence>
<comment type="similarity">
    <text evidence="4">Belongs to the BamB family.</text>
</comment>
<keyword evidence="3 4" id="KW-0998">Cell outer membrane</keyword>
<comment type="subunit">
    <text evidence="4">Part of the Bam complex.</text>
</comment>
<dbReference type="EMBL" id="JACHXZ010000001">
    <property type="protein sequence ID" value="MBB3167977.1"/>
    <property type="molecule type" value="Genomic_DNA"/>
</dbReference>
<evidence type="ECO:0000313" key="8">
    <source>
        <dbReference type="Proteomes" id="UP000559987"/>
    </source>
</evidence>
<dbReference type="InterPro" id="IPR018391">
    <property type="entry name" value="PQQ_b-propeller_rpt"/>
</dbReference>
<dbReference type="GO" id="GO:0043165">
    <property type="term" value="P:Gram-negative-bacterium-type cell outer membrane assembly"/>
    <property type="evidence" value="ECO:0007669"/>
    <property type="project" value="UniProtKB-UniRule"/>
</dbReference>
<protein>
    <recommendedName>
        <fullName evidence="4">Outer membrane protein assembly factor BamB</fullName>
    </recommendedName>
</protein>
<comment type="subcellular location">
    <subcellularLocation>
        <location evidence="4">Cell outer membrane</location>
        <topology evidence="4">Lipid-anchor</topology>
    </subcellularLocation>
</comment>
<dbReference type="PANTHER" id="PTHR34512">
    <property type="entry name" value="CELL SURFACE PROTEIN"/>
    <property type="match status" value="1"/>
</dbReference>
<dbReference type="PANTHER" id="PTHR34512:SF30">
    <property type="entry name" value="OUTER MEMBRANE PROTEIN ASSEMBLY FACTOR BAMB"/>
    <property type="match status" value="1"/>
</dbReference>
<dbReference type="SMART" id="SM00564">
    <property type="entry name" value="PQQ"/>
    <property type="match status" value="6"/>
</dbReference>
<evidence type="ECO:0000256" key="4">
    <source>
        <dbReference type="HAMAP-Rule" id="MF_00923"/>
    </source>
</evidence>
<dbReference type="Pfam" id="PF13360">
    <property type="entry name" value="PQQ_2"/>
    <property type="match status" value="1"/>
</dbReference>
<dbReference type="RefSeq" id="WP_183909152.1">
    <property type="nucleotide sequence ID" value="NZ_JACHXZ010000001.1"/>
</dbReference>
<accession>A0A839URE3</accession>
<name>A0A839URE3_9GAMM</name>
<dbReference type="InterPro" id="IPR015943">
    <property type="entry name" value="WD40/YVTN_repeat-like_dom_sf"/>
</dbReference>
<keyword evidence="2 4" id="KW-0472">Membrane</keyword>
<dbReference type="GO" id="GO:0051205">
    <property type="term" value="P:protein insertion into membrane"/>
    <property type="evidence" value="ECO:0007669"/>
    <property type="project" value="UniProtKB-UniRule"/>
</dbReference>
<keyword evidence="8" id="KW-1185">Reference proteome</keyword>
<comment type="function">
    <text evidence="4">Part of the outer membrane protein assembly complex, which is involved in assembly and insertion of beta-barrel proteins into the outer membrane.</text>
</comment>
<dbReference type="InterPro" id="IPR017687">
    <property type="entry name" value="BamB"/>
</dbReference>
<reference evidence="7 8" key="1">
    <citation type="submission" date="2020-08" db="EMBL/GenBank/DDBJ databases">
        <title>Genomic Encyclopedia of Type Strains, Phase III (KMG-III): the genomes of soil and plant-associated and newly described type strains.</title>
        <authorList>
            <person name="Whitman W."/>
        </authorList>
    </citation>
    <scope>NUCLEOTIDE SEQUENCE [LARGE SCALE GENOMIC DNA]</scope>
    <source>
        <strain evidence="7 8">CECT 8571</strain>
    </source>
</reference>
<dbReference type="PROSITE" id="PS51257">
    <property type="entry name" value="PROKAR_LIPOPROTEIN"/>
    <property type="match status" value="1"/>
</dbReference>
<dbReference type="GO" id="GO:0009279">
    <property type="term" value="C:cell outer membrane"/>
    <property type="evidence" value="ECO:0007669"/>
    <property type="project" value="UniProtKB-SubCell"/>
</dbReference>
<evidence type="ECO:0000256" key="1">
    <source>
        <dbReference type="ARBA" id="ARBA00022729"/>
    </source>
</evidence>
<keyword evidence="1 4" id="KW-0732">Signal</keyword>
<dbReference type="SUPFAM" id="SSF50998">
    <property type="entry name" value="Quinoprotein alcohol dehydrogenase-like"/>
    <property type="match status" value="1"/>
</dbReference>
<gene>
    <name evidence="4" type="primary">bamB</name>
    <name evidence="7" type="ORF">FHS30_001153</name>
</gene>
<dbReference type="InterPro" id="IPR002372">
    <property type="entry name" value="PQQ_rpt_dom"/>
</dbReference>
<evidence type="ECO:0000256" key="3">
    <source>
        <dbReference type="ARBA" id="ARBA00023237"/>
    </source>
</evidence>
<keyword evidence="4" id="KW-0564">Palmitate</keyword>
<dbReference type="Proteomes" id="UP000559987">
    <property type="component" value="Unassembled WGS sequence"/>
</dbReference>
<dbReference type="HAMAP" id="MF_00923">
    <property type="entry name" value="OM_assembly_BamB"/>
    <property type="match status" value="1"/>
</dbReference>
<dbReference type="Gene3D" id="2.130.10.10">
    <property type="entry name" value="YVTN repeat-like/Quinoprotein amine dehydrogenase"/>
    <property type="match status" value="1"/>
</dbReference>
<evidence type="ECO:0000256" key="5">
    <source>
        <dbReference type="SAM" id="SignalP"/>
    </source>
</evidence>
<dbReference type="AlphaFoldDB" id="A0A839URE3"/>
<feature type="domain" description="Pyrrolo-quinoline quinone repeat" evidence="6">
    <location>
        <begin position="72"/>
        <end position="302"/>
    </location>
</feature>
<dbReference type="InterPro" id="IPR011047">
    <property type="entry name" value="Quinoprotein_ADH-like_sf"/>
</dbReference>
<sequence length="379" mass="40483">MKHVWALLAVLMLGACASTDDIDIEPKELQDFAAKVKIKEVWSRGIGAGQDDRYTRLVPALSGDTLYATDIEGEVYALDKRSGKVRWTVELDEAISAGVGLSSDALLLGSYKGEVIALNKVDGREMWRVQLSSEVLSEPAASAGIVVATTNDGKLYGIDATSGSIKWMFESVQPILTLRGTSAPVVKGDVVYAGFDNGKVYAFEIETGLIQWEQRVAIPKGKSELERIVDIDGTPLLAGEILLAVSYQGRLVAFSSATGRPLWAEEASSVQGPAADYGQVYIAGAADKVQAMSLANGVSLWVNTDLLRRKLSPPAAWGDFVAVADFEGYLHLLTRESGAMAARTKVDGDGVRARMLVDGDTLFVLGSGGELSALQLKPL</sequence>
<keyword evidence="4" id="KW-0449">Lipoprotein</keyword>
<proteinExistence type="inferred from homology"/>
<evidence type="ECO:0000256" key="2">
    <source>
        <dbReference type="ARBA" id="ARBA00023136"/>
    </source>
</evidence>
<feature type="chain" id="PRO_5033176820" description="Outer membrane protein assembly factor BamB" evidence="5">
    <location>
        <begin position="18"/>
        <end position="379"/>
    </location>
</feature>
<evidence type="ECO:0000259" key="6">
    <source>
        <dbReference type="Pfam" id="PF13360"/>
    </source>
</evidence>
<dbReference type="NCBIfam" id="TIGR03300">
    <property type="entry name" value="assembly_YfgL"/>
    <property type="match status" value="1"/>
</dbReference>
<comment type="caution">
    <text evidence="7">The sequence shown here is derived from an EMBL/GenBank/DDBJ whole genome shotgun (WGS) entry which is preliminary data.</text>
</comment>